<dbReference type="InterPro" id="IPR038461">
    <property type="entry name" value="Schlafen_AlbA_2_dom_sf"/>
</dbReference>
<name>A0A443JYM7_9RHOB</name>
<evidence type="ECO:0000313" key="3">
    <source>
        <dbReference type="Proteomes" id="UP000284451"/>
    </source>
</evidence>
<dbReference type="Proteomes" id="UP000284451">
    <property type="component" value="Unassembled WGS sequence"/>
</dbReference>
<organism evidence="2 3">
    <name type="scientific">Paenirhodobacter populi</name>
    <dbReference type="NCBI Taxonomy" id="2306993"/>
    <lineage>
        <taxon>Bacteria</taxon>
        <taxon>Pseudomonadati</taxon>
        <taxon>Pseudomonadota</taxon>
        <taxon>Alphaproteobacteria</taxon>
        <taxon>Rhodobacterales</taxon>
        <taxon>Rhodobacter group</taxon>
        <taxon>Paenirhodobacter</taxon>
    </lineage>
</organism>
<reference evidence="2 3" key="1">
    <citation type="submission" date="2019-01" db="EMBL/GenBank/DDBJ databases">
        <title>Sinorhodobacter populi sp. nov. isolated from the symptomatic bark tissue of Populus euramericana canker.</title>
        <authorList>
            <person name="Xu G."/>
        </authorList>
    </citation>
    <scope>NUCLEOTIDE SEQUENCE [LARGE SCALE GENOMIC DNA]</scope>
    <source>
        <strain evidence="2 3">07D10-4-3</strain>
    </source>
</reference>
<comment type="caution">
    <text evidence="2">The sequence shown here is derived from an EMBL/GenBank/DDBJ whole genome shotgun (WGS) entry which is preliminary data.</text>
</comment>
<dbReference type="Gene3D" id="3.30.950.30">
    <property type="entry name" value="Schlafen, AAA domain"/>
    <property type="match status" value="1"/>
</dbReference>
<dbReference type="AlphaFoldDB" id="A0A443JYM7"/>
<protein>
    <submittedName>
        <fullName evidence="2">DUF262 domain-containing protein</fullName>
    </submittedName>
</protein>
<gene>
    <name evidence="2" type="ORF">D2T29_21885</name>
</gene>
<proteinExistence type="predicted"/>
<dbReference type="InterPro" id="IPR004919">
    <property type="entry name" value="GmrSD_N"/>
</dbReference>
<dbReference type="Pfam" id="PF03235">
    <property type="entry name" value="GmrSD_N"/>
    <property type="match status" value="1"/>
</dbReference>
<evidence type="ECO:0000313" key="2">
    <source>
        <dbReference type="EMBL" id="RWR25589.1"/>
    </source>
</evidence>
<dbReference type="RefSeq" id="WP_128234158.1">
    <property type="nucleotide sequence ID" value="NZ_SAUY01000065.1"/>
</dbReference>
<sequence length="591" mass="65954">MAELHSQAVPVQTLYTWFRDNKLIVNRRYQRKLVWTLEEKQKLLDSILSKYPIPAILLSEIEGPKENFEIIDGLQRMHAILSFIETSYPILDGRYFDLNYFPTAKEISERGVFSDHSAGNIIDSAACSTILNYQISLSILRKASNKEVNEVFDRINTYGHRLSDQERRQAGVQGKFAELVRSLACSVRGDASSDRLFLYEMPSISIDLPKTKHGYEVRADEVFWVAQGVLRSTDLRDSEDEQCIADTVACIIGQDLIDRSKAALDAVYDTLNTEYTRIETALDLYGAEKVSEEFKFVLGEVEKICAEGGVTKLRDLLFEPKTTNAFPSVFTVIFLAIFECGVSQGKRISDYSGLKTSLKGINKRIPVGQKGSNKAERRTNIDVVKGVISKFFVDDPDLEKLIFSNHKIVDIDGDIRRSEIELAHYELKQGLLPLEAGAKDPAAMLDKVLRTICAIANNGPKSAGKILIGVADKEADIKRASDIDGVVGKVIGKRTVVGVCREAKRLGKSMEGYVQIVVNHIKNSSISDHTKGAVLAHIDFNSYFDLGVLVISIPPQRELTYLGDELYRRDGSNNTLVSTPKDVVALNSRFQ</sequence>
<dbReference type="PANTHER" id="PTHR39639">
    <property type="entry name" value="CHROMOSOME 16, WHOLE GENOME SHOTGUN SEQUENCE"/>
    <property type="match status" value="1"/>
</dbReference>
<reference evidence="2 3" key="2">
    <citation type="submission" date="2019-01" db="EMBL/GenBank/DDBJ databases">
        <authorList>
            <person name="Li Y."/>
        </authorList>
    </citation>
    <scope>NUCLEOTIDE SEQUENCE [LARGE SCALE GENOMIC DNA]</scope>
    <source>
        <strain evidence="2 3">07D10-4-3</strain>
    </source>
</reference>
<evidence type="ECO:0000259" key="1">
    <source>
        <dbReference type="Pfam" id="PF03235"/>
    </source>
</evidence>
<dbReference type="PANTHER" id="PTHR39639:SF1">
    <property type="entry name" value="DUF262 DOMAIN-CONTAINING PROTEIN"/>
    <property type="match status" value="1"/>
</dbReference>
<accession>A0A443JYM7</accession>
<feature type="domain" description="GmrSD restriction endonucleases N-terminal" evidence="1">
    <location>
        <begin position="16"/>
        <end position="169"/>
    </location>
</feature>
<dbReference type="EMBL" id="SAUY01000065">
    <property type="protein sequence ID" value="RWR25589.1"/>
    <property type="molecule type" value="Genomic_DNA"/>
</dbReference>